<dbReference type="EMBL" id="OZ004260">
    <property type="protein sequence ID" value="CAK7922139.1"/>
    <property type="molecule type" value="Genomic_DNA"/>
</dbReference>
<dbReference type="CDD" id="cd19495">
    <property type="entry name" value="Elp6"/>
    <property type="match status" value="1"/>
</dbReference>
<dbReference type="PANTHER" id="PTHR16184:SF6">
    <property type="entry name" value="ELONGATOR COMPLEX PROTEIN 6"/>
    <property type="match status" value="1"/>
</dbReference>
<gene>
    <name evidence="3" type="primary">ELP6</name>
    <name evidence="3" type="ORF">CAAN4_H23156</name>
</gene>
<reference evidence="3 4" key="1">
    <citation type="submission" date="2024-01" db="EMBL/GenBank/DDBJ databases">
        <authorList>
            <consortium name="Genoscope - CEA"/>
            <person name="William W."/>
        </authorList>
    </citation>
    <scope>NUCLEOTIDE SEQUENCE [LARGE SCALE GENOMIC DNA]</scope>
    <source>
        <strain evidence="3 4">29B2s-10</strain>
    </source>
</reference>
<keyword evidence="4" id="KW-1185">Reference proteome</keyword>
<name>A0ABP0EMX6_9ASCO</name>
<comment type="similarity">
    <text evidence="2">Belongs to the ELP6 family.</text>
</comment>
<accession>A0ABP0EMX6</accession>
<evidence type="ECO:0000313" key="4">
    <source>
        <dbReference type="Proteomes" id="UP001497600"/>
    </source>
</evidence>
<proteinExistence type="inferred from homology"/>
<dbReference type="InterPro" id="IPR027417">
    <property type="entry name" value="P-loop_NTPase"/>
</dbReference>
<comment type="pathway">
    <text evidence="1">tRNA modification; 5-methoxycarbonylmethyl-2-thiouridine-tRNA biosynthesis.</text>
</comment>
<dbReference type="InterPro" id="IPR018627">
    <property type="entry name" value="ELP6"/>
</dbReference>
<dbReference type="Proteomes" id="UP001497600">
    <property type="component" value="Chromosome H"/>
</dbReference>
<dbReference type="Gene3D" id="3.40.50.300">
    <property type="entry name" value="P-loop containing nucleotide triphosphate hydrolases"/>
    <property type="match status" value="1"/>
</dbReference>
<evidence type="ECO:0000313" key="3">
    <source>
        <dbReference type="EMBL" id="CAK7922139.1"/>
    </source>
</evidence>
<protein>
    <submittedName>
        <fullName evidence="3">Elongator complex protein 6</fullName>
    </submittedName>
</protein>
<evidence type="ECO:0000256" key="2">
    <source>
        <dbReference type="ARBA" id="ARBA00008837"/>
    </source>
</evidence>
<dbReference type="PANTHER" id="PTHR16184">
    <property type="entry name" value="ELONGATOR COMPLEX PROTEIN 6"/>
    <property type="match status" value="1"/>
</dbReference>
<evidence type="ECO:0000256" key="1">
    <source>
        <dbReference type="ARBA" id="ARBA00005043"/>
    </source>
</evidence>
<organism evidence="3 4">
    <name type="scientific">[Candida] anglica</name>
    <dbReference type="NCBI Taxonomy" id="148631"/>
    <lineage>
        <taxon>Eukaryota</taxon>
        <taxon>Fungi</taxon>
        <taxon>Dikarya</taxon>
        <taxon>Ascomycota</taxon>
        <taxon>Saccharomycotina</taxon>
        <taxon>Pichiomycetes</taxon>
        <taxon>Debaryomycetaceae</taxon>
        <taxon>Kurtzmaniella</taxon>
    </lineage>
</organism>
<sequence>MSSPQNQDLVFHNDGSLTSDSVLNSSDSYLSIISHTQGTSPAWLLNSLIENALIGTASLVNTDLKKTIKRSHVYVISFLHSEDFFISNCKRNGLDLSSVPNFTFIDCFTNLFSDISTPQNASEQVKKLFDSKILPQIKQDQKNVILVEFPEFLLSSTSITSNELLGHLSKVNKACQQMYTVVSQDSQVVDLSASNPLDPVYKTTDFLVKLYHRSFININLKPLPTGRAKDITGCLTISRGTHPYNVGSLVVTEREYIYLVTKEGSVKLFFR</sequence>